<keyword evidence="3" id="KW-0813">Transport</keyword>
<dbReference type="PANTHER" id="PTHR30006:SF3">
    <property type="entry name" value="THIAMINE-BINDING PERIPLASMIC PROTEIN"/>
    <property type="match status" value="1"/>
</dbReference>
<organism evidence="7 8">
    <name type="scientific">Rhizobium puerariae</name>
    <dbReference type="NCBI Taxonomy" id="1585791"/>
    <lineage>
        <taxon>Bacteria</taxon>
        <taxon>Pseudomonadati</taxon>
        <taxon>Pseudomonadota</taxon>
        <taxon>Alphaproteobacteria</taxon>
        <taxon>Hyphomicrobiales</taxon>
        <taxon>Rhizobiaceae</taxon>
        <taxon>Rhizobium/Agrobacterium group</taxon>
        <taxon>Rhizobium</taxon>
    </lineage>
</organism>
<protein>
    <submittedName>
        <fullName evidence="7">Extracellular solute-binding protein</fullName>
    </submittedName>
</protein>
<sequence>MNRRTLLKSAAATSTLLAAPAVLGQIKDVLYVGVAHQDAASEAFMKPFTAKTGIEVRTAAPSKENSYTRFKVQVETGQYDIDAGMGTSFDTANLMLREGYVEPDLGLPEDLTSHFPAQAVRKHWLGFIFVPFVMAWKTGKAPDRLLTFADFFDTKTYPGLRGLRKRPNENIELALRADGVAPADIYKVLSTADGWDRAFAKLDQIKSNVDVWWGDDSTTPQLYLSGEVEICPTYWHRTFLMRKEGIDITSNFEGGFYNLAGWVIPKGNPKADLAREFIRFSMQPENYAEYVKRMPIGPLDTRALDQLDPEYAKQMPTNPEFFSKLAFMDADFWAKNRDAADERFAAWLLN</sequence>
<evidence type="ECO:0000256" key="6">
    <source>
        <dbReference type="SAM" id="SignalP"/>
    </source>
</evidence>
<keyword evidence="5" id="KW-0574">Periplasm</keyword>
<feature type="signal peptide" evidence="6">
    <location>
        <begin position="1"/>
        <end position="24"/>
    </location>
</feature>
<comment type="caution">
    <text evidence="7">The sequence shown here is derived from an EMBL/GenBank/DDBJ whole genome shotgun (WGS) entry which is preliminary data.</text>
</comment>
<evidence type="ECO:0000313" key="8">
    <source>
        <dbReference type="Proteomes" id="UP001589692"/>
    </source>
</evidence>
<dbReference type="InterPro" id="IPR006059">
    <property type="entry name" value="SBP"/>
</dbReference>
<evidence type="ECO:0000313" key="7">
    <source>
        <dbReference type="EMBL" id="MFB9948705.1"/>
    </source>
</evidence>
<dbReference type="Proteomes" id="UP001589692">
    <property type="component" value="Unassembled WGS sequence"/>
</dbReference>
<dbReference type="RefSeq" id="WP_377258392.1">
    <property type="nucleotide sequence ID" value="NZ_JBHMAA010000008.1"/>
</dbReference>
<dbReference type="EMBL" id="JBHMAA010000008">
    <property type="protein sequence ID" value="MFB9948705.1"/>
    <property type="molecule type" value="Genomic_DNA"/>
</dbReference>
<proteinExistence type="inferred from homology"/>
<comment type="similarity">
    <text evidence="2">Belongs to the bacterial solute-binding protein 1 family.</text>
</comment>
<name>A0ABV6ADL3_9HYPH</name>
<keyword evidence="8" id="KW-1185">Reference proteome</keyword>
<evidence type="ECO:0000256" key="5">
    <source>
        <dbReference type="ARBA" id="ARBA00022764"/>
    </source>
</evidence>
<evidence type="ECO:0000256" key="4">
    <source>
        <dbReference type="ARBA" id="ARBA00022729"/>
    </source>
</evidence>
<feature type="chain" id="PRO_5045494605" evidence="6">
    <location>
        <begin position="25"/>
        <end position="350"/>
    </location>
</feature>
<dbReference type="PANTHER" id="PTHR30006">
    <property type="entry name" value="THIAMINE-BINDING PERIPLASMIC PROTEIN-RELATED"/>
    <property type="match status" value="1"/>
</dbReference>
<accession>A0ABV6ADL3</accession>
<dbReference type="SUPFAM" id="SSF53850">
    <property type="entry name" value="Periplasmic binding protein-like II"/>
    <property type="match status" value="1"/>
</dbReference>
<dbReference type="Gene3D" id="3.40.190.10">
    <property type="entry name" value="Periplasmic binding protein-like II"/>
    <property type="match status" value="2"/>
</dbReference>
<evidence type="ECO:0000256" key="2">
    <source>
        <dbReference type="ARBA" id="ARBA00008520"/>
    </source>
</evidence>
<comment type="subcellular location">
    <subcellularLocation>
        <location evidence="1">Periplasm</location>
    </subcellularLocation>
</comment>
<evidence type="ECO:0000256" key="1">
    <source>
        <dbReference type="ARBA" id="ARBA00004418"/>
    </source>
</evidence>
<evidence type="ECO:0000256" key="3">
    <source>
        <dbReference type="ARBA" id="ARBA00022448"/>
    </source>
</evidence>
<reference evidence="7 8" key="1">
    <citation type="submission" date="2024-09" db="EMBL/GenBank/DDBJ databases">
        <authorList>
            <person name="Sun Q."/>
            <person name="Mori K."/>
        </authorList>
    </citation>
    <scope>NUCLEOTIDE SEQUENCE [LARGE SCALE GENOMIC DNA]</scope>
    <source>
        <strain evidence="7 8">TBRC 4938</strain>
    </source>
</reference>
<gene>
    <name evidence="7" type="ORF">ACFFP0_07585</name>
</gene>
<keyword evidence="4 6" id="KW-0732">Signal</keyword>
<dbReference type="Pfam" id="PF13416">
    <property type="entry name" value="SBP_bac_8"/>
    <property type="match status" value="1"/>
</dbReference>